<dbReference type="InterPro" id="IPR036640">
    <property type="entry name" value="ABC1_TM_sf"/>
</dbReference>
<dbReference type="PROSITE" id="PS00211">
    <property type="entry name" value="ABC_TRANSPORTER_1"/>
    <property type="match status" value="1"/>
</dbReference>
<dbReference type="RefSeq" id="WP_311787323.1">
    <property type="nucleotide sequence ID" value="NZ_JALDYY010000008.1"/>
</dbReference>
<evidence type="ECO:0000256" key="11">
    <source>
        <dbReference type="SAM" id="Phobius"/>
    </source>
</evidence>
<feature type="transmembrane region" description="Helical" evidence="11">
    <location>
        <begin position="213"/>
        <end position="238"/>
    </location>
</feature>
<dbReference type="InterPro" id="IPR027417">
    <property type="entry name" value="P-loop_NTPase"/>
</dbReference>
<evidence type="ECO:0000256" key="2">
    <source>
        <dbReference type="ARBA" id="ARBA00005417"/>
    </source>
</evidence>
<dbReference type="PROSITE" id="PS50929">
    <property type="entry name" value="ABC_TM1F"/>
    <property type="match status" value="1"/>
</dbReference>
<dbReference type="SMART" id="SM00382">
    <property type="entry name" value="AAA"/>
    <property type="match status" value="1"/>
</dbReference>
<feature type="transmembrane region" description="Helical" evidence="11">
    <location>
        <begin position="29"/>
        <end position="48"/>
    </location>
</feature>
<evidence type="ECO:0000256" key="6">
    <source>
        <dbReference type="ARBA" id="ARBA00022692"/>
    </source>
</evidence>
<dbReference type="GO" id="GO:0005524">
    <property type="term" value="F:ATP binding"/>
    <property type="evidence" value="ECO:0007669"/>
    <property type="project" value="UniProtKB-KW"/>
</dbReference>
<dbReference type="GO" id="GO:0140359">
    <property type="term" value="F:ABC-type transporter activity"/>
    <property type="evidence" value="ECO:0007669"/>
    <property type="project" value="InterPro"/>
</dbReference>
<keyword evidence="15" id="KW-1185">Reference proteome</keyword>
<dbReference type="InterPro" id="IPR003593">
    <property type="entry name" value="AAA+_ATPase"/>
</dbReference>
<keyword evidence="3" id="KW-0813">Transport</keyword>
<evidence type="ECO:0000256" key="3">
    <source>
        <dbReference type="ARBA" id="ARBA00022448"/>
    </source>
</evidence>
<evidence type="ECO:0000259" key="13">
    <source>
        <dbReference type="PROSITE" id="PS50929"/>
    </source>
</evidence>
<comment type="similarity">
    <text evidence="2">Belongs to the ABC transporter superfamily.</text>
</comment>
<dbReference type="Gene3D" id="3.40.50.300">
    <property type="entry name" value="P-loop containing nucleotide triphosphate hydrolases"/>
    <property type="match status" value="1"/>
</dbReference>
<reference evidence="14" key="1">
    <citation type="submission" date="2022-03" db="EMBL/GenBank/DDBJ databases">
        <title>Fererhizobium litorale gen. nov., sp. nov., isolated from sandy sediments of the Sea of Japan seashore.</title>
        <authorList>
            <person name="Romanenko L."/>
            <person name="Kurilenko V."/>
            <person name="Otstavnykh N."/>
            <person name="Svetashev V."/>
            <person name="Tekutyeva L."/>
            <person name="Isaeva M."/>
            <person name="Mikhailov V."/>
        </authorList>
    </citation>
    <scope>NUCLEOTIDE SEQUENCE</scope>
    <source>
        <strain evidence="14">KMM 9576</strain>
    </source>
</reference>
<feature type="transmembrane region" description="Helical" evidence="11">
    <location>
        <begin position="132"/>
        <end position="152"/>
    </location>
</feature>
<evidence type="ECO:0000256" key="8">
    <source>
        <dbReference type="ARBA" id="ARBA00022840"/>
    </source>
</evidence>
<dbReference type="SUPFAM" id="SSF90123">
    <property type="entry name" value="ABC transporter transmembrane region"/>
    <property type="match status" value="1"/>
</dbReference>
<evidence type="ECO:0000256" key="10">
    <source>
        <dbReference type="ARBA" id="ARBA00023136"/>
    </source>
</evidence>
<keyword evidence="9 11" id="KW-1133">Transmembrane helix</keyword>
<name>A0AAE3U5G9_9HYPH</name>
<dbReference type="PANTHER" id="PTHR24221:SF654">
    <property type="entry name" value="ATP-BINDING CASSETTE SUB-FAMILY B MEMBER 6"/>
    <property type="match status" value="1"/>
</dbReference>
<evidence type="ECO:0000256" key="7">
    <source>
        <dbReference type="ARBA" id="ARBA00022741"/>
    </source>
</evidence>
<keyword evidence="8 14" id="KW-0067">ATP-binding</keyword>
<keyword evidence="7" id="KW-0547">Nucleotide-binding</keyword>
<evidence type="ECO:0000256" key="5">
    <source>
        <dbReference type="ARBA" id="ARBA00022597"/>
    </source>
</evidence>
<feature type="domain" description="ABC transmembrane type-1" evidence="13">
    <location>
        <begin position="1"/>
        <end position="276"/>
    </location>
</feature>
<evidence type="ECO:0000256" key="9">
    <source>
        <dbReference type="ARBA" id="ARBA00022989"/>
    </source>
</evidence>
<comment type="caution">
    <text evidence="14">The sequence shown here is derived from an EMBL/GenBank/DDBJ whole genome shotgun (WGS) entry which is preliminary data.</text>
</comment>
<sequence>MILVGLATSSVAWLSRSMVNNIFVHGDRMAVWAVGGAIMLAFVVKGVAGYCQTVLMGTIGCALIARLQQVQFHKLIRLRLMDYTAHPGGTVSRAIHSARSARNAIVLVTTNLARDLVTVIALLAVMVAQDPFMSMFAFVFAPVIVWGVSRVIRETKRLTQSEADMIAGLNVLGVEALQGVRVVKAFNLEPVMDQRINDAIESMERRQGKLIRVSSLTSPMFDILAGLIIGSFIFYAGWQTINYGKTPGEFMAFITAFLLAYDPAKRLGNLNVQLQRELVGVKRAFELIDHGKLEVSEGTDKLEAGRGALSFENVTFAYKHDVPTIKNLSFSAAPGEKVAIVGRSGAGKSTIINLILGMYRPSGGSILIDDTDISTVTLQSLRDAVSYVAQDTFLFSGSIRENVAFGQPNATEEGIVKALEAAQALDFVRNLPDGLDTDVGNNGANLSGGQRQRISIARAFLKDAPILLLDEATSALDGDTEKQLQAALDKLSANKTTITVAHRLSTILNAQKVIVVDAGEIVAEGTHETLQRESNVYKSLFVAHEIV</sequence>
<dbReference type="GO" id="GO:0034040">
    <property type="term" value="F:ATPase-coupled lipid transmembrane transporter activity"/>
    <property type="evidence" value="ECO:0007669"/>
    <property type="project" value="TreeGrafter"/>
</dbReference>
<evidence type="ECO:0000256" key="1">
    <source>
        <dbReference type="ARBA" id="ARBA00004651"/>
    </source>
</evidence>
<proteinExistence type="inferred from homology"/>
<feature type="transmembrane region" description="Helical" evidence="11">
    <location>
        <begin position="104"/>
        <end position="126"/>
    </location>
</feature>
<dbReference type="FunFam" id="3.40.50.300:FF:000221">
    <property type="entry name" value="Multidrug ABC transporter ATP-binding protein"/>
    <property type="match status" value="1"/>
</dbReference>
<dbReference type="InterPro" id="IPR039421">
    <property type="entry name" value="Type_1_exporter"/>
</dbReference>
<feature type="domain" description="ABC transporter" evidence="12">
    <location>
        <begin position="309"/>
        <end position="543"/>
    </location>
</feature>
<evidence type="ECO:0000313" key="14">
    <source>
        <dbReference type="EMBL" id="MDI7924044.1"/>
    </source>
</evidence>
<dbReference type="Pfam" id="PF00664">
    <property type="entry name" value="ABC_membrane"/>
    <property type="match status" value="1"/>
</dbReference>
<evidence type="ECO:0000313" key="15">
    <source>
        <dbReference type="Proteomes" id="UP001161580"/>
    </source>
</evidence>
<dbReference type="InterPro" id="IPR011527">
    <property type="entry name" value="ABC1_TM_dom"/>
</dbReference>
<dbReference type="GO" id="GO:0005886">
    <property type="term" value="C:plasma membrane"/>
    <property type="evidence" value="ECO:0007669"/>
    <property type="project" value="UniProtKB-SubCell"/>
</dbReference>
<dbReference type="EMBL" id="JALDYZ010000011">
    <property type="protein sequence ID" value="MDI7924044.1"/>
    <property type="molecule type" value="Genomic_DNA"/>
</dbReference>
<dbReference type="PANTHER" id="PTHR24221">
    <property type="entry name" value="ATP-BINDING CASSETTE SUB-FAMILY B"/>
    <property type="match status" value="1"/>
</dbReference>
<organism evidence="14 15">
    <name type="scientific">Ferirhizobium litorale</name>
    <dbReference type="NCBI Taxonomy" id="2927786"/>
    <lineage>
        <taxon>Bacteria</taxon>
        <taxon>Pseudomonadati</taxon>
        <taxon>Pseudomonadota</taxon>
        <taxon>Alphaproteobacteria</taxon>
        <taxon>Hyphomicrobiales</taxon>
        <taxon>Rhizobiaceae</taxon>
        <taxon>Ferirhizobium</taxon>
    </lineage>
</organism>
<gene>
    <name evidence="14" type="ORF">MRS75_18420</name>
</gene>
<dbReference type="PROSITE" id="PS50893">
    <property type="entry name" value="ABC_TRANSPORTER_2"/>
    <property type="match status" value="1"/>
</dbReference>
<protein>
    <submittedName>
        <fullName evidence="14">ABC transporter ATP-binding protein/permease</fullName>
    </submittedName>
</protein>
<dbReference type="Gene3D" id="1.20.1560.10">
    <property type="entry name" value="ABC transporter type 1, transmembrane domain"/>
    <property type="match status" value="1"/>
</dbReference>
<keyword evidence="6 11" id="KW-0812">Transmembrane</keyword>
<keyword evidence="10 11" id="KW-0472">Membrane</keyword>
<dbReference type="CDD" id="cd18552">
    <property type="entry name" value="ABC_6TM_MsbA_like"/>
    <property type="match status" value="1"/>
</dbReference>
<dbReference type="SUPFAM" id="SSF52540">
    <property type="entry name" value="P-loop containing nucleoside triphosphate hydrolases"/>
    <property type="match status" value="1"/>
</dbReference>
<dbReference type="Proteomes" id="UP001161580">
    <property type="component" value="Unassembled WGS sequence"/>
</dbReference>
<dbReference type="InterPro" id="IPR017871">
    <property type="entry name" value="ABC_transporter-like_CS"/>
</dbReference>
<accession>A0AAE3U5G9</accession>
<comment type="subcellular location">
    <subcellularLocation>
        <location evidence="1">Cell membrane</location>
        <topology evidence="1">Multi-pass membrane protein</topology>
    </subcellularLocation>
</comment>
<dbReference type="Pfam" id="PF00005">
    <property type="entry name" value="ABC_tran"/>
    <property type="match status" value="1"/>
</dbReference>
<dbReference type="AlphaFoldDB" id="A0AAE3U5G9"/>
<evidence type="ECO:0000256" key="4">
    <source>
        <dbReference type="ARBA" id="ARBA00022475"/>
    </source>
</evidence>
<evidence type="ECO:0000259" key="12">
    <source>
        <dbReference type="PROSITE" id="PS50893"/>
    </source>
</evidence>
<keyword evidence="5" id="KW-0762">Sugar transport</keyword>
<keyword evidence="4" id="KW-1003">Cell membrane</keyword>
<dbReference type="GO" id="GO:0016887">
    <property type="term" value="F:ATP hydrolysis activity"/>
    <property type="evidence" value="ECO:0007669"/>
    <property type="project" value="InterPro"/>
</dbReference>
<dbReference type="InterPro" id="IPR003439">
    <property type="entry name" value="ABC_transporter-like_ATP-bd"/>
</dbReference>